<dbReference type="EMBL" id="ML742052">
    <property type="protein sequence ID" value="KAE8152489.1"/>
    <property type="molecule type" value="Genomic_DNA"/>
</dbReference>
<dbReference type="AlphaFoldDB" id="A0A5N6U256"/>
<keyword evidence="3" id="KW-1185">Reference proteome</keyword>
<organism evidence="2 3">
    <name type="scientific">Aspergillus avenaceus</name>
    <dbReference type="NCBI Taxonomy" id="36643"/>
    <lineage>
        <taxon>Eukaryota</taxon>
        <taxon>Fungi</taxon>
        <taxon>Dikarya</taxon>
        <taxon>Ascomycota</taxon>
        <taxon>Pezizomycotina</taxon>
        <taxon>Eurotiomycetes</taxon>
        <taxon>Eurotiomycetidae</taxon>
        <taxon>Eurotiales</taxon>
        <taxon>Aspergillaceae</taxon>
        <taxon>Aspergillus</taxon>
        <taxon>Aspergillus subgen. Circumdati</taxon>
    </lineage>
</organism>
<evidence type="ECO:0000313" key="2">
    <source>
        <dbReference type="EMBL" id="KAE8152489.1"/>
    </source>
</evidence>
<keyword evidence="1" id="KW-0472">Membrane</keyword>
<sequence length="66" mass="7783">MRWKGFISGLHIMHIISAIIHSLYHYKICVVVYTCINTKGEIRTRRAHREGLISVQKPRCIAFFRL</sequence>
<proteinExistence type="predicted"/>
<dbReference type="Proteomes" id="UP000325780">
    <property type="component" value="Unassembled WGS sequence"/>
</dbReference>
<keyword evidence="1" id="KW-1133">Transmembrane helix</keyword>
<reference evidence="2 3" key="1">
    <citation type="submission" date="2019-04" db="EMBL/GenBank/DDBJ databases">
        <title>Friends and foes A comparative genomics study of 23 Aspergillus species from section Flavi.</title>
        <authorList>
            <consortium name="DOE Joint Genome Institute"/>
            <person name="Kjaerbolling I."/>
            <person name="Vesth T."/>
            <person name="Frisvad J.C."/>
            <person name="Nybo J.L."/>
            <person name="Theobald S."/>
            <person name="Kildgaard S."/>
            <person name="Isbrandt T."/>
            <person name="Kuo A."/>
            <person name="Sato A."/>
            <person name="Lyhne E.K."/>
            <person name="Kogle M.E."/>
            <person name="Wiebenga A."/>
            <person name="Kun R.S."/>
            <person name="Lubbers R.J."/>
            <person name="Makela M.R."/>
            <person name="Barry K."/>
            <person name="Chovatia M."/>
            <person name="Clum A."/>
            <person name="Daum C."/>
            <person name="Haridas S."/>
            <person name="He G."/>
            <person name="LaButti K."/>
            <person name="Lipzen A."/>
            <person name="Mondo S."/>
            <person name="Riley R."/>
            <person name="Salamov A."/>
            <person name="Simmons B.A."/>
            <person name="Magnuson J.K."/>
            <person name="Henrissat B."/>
            <person name="Mortensen U.H."/>
            <person name="Larsen T.O."/>
            <person name="Devries R.P."/>
            <person name="Grigoriev I.V."/>
            <person name="Machida M."/>
            <person name="Baker S.E."/>
            <person name="Andersen M.R."/>
        </authorList>
    </citation>
    <scope>NUCLEOTIDE SEQUENCE [LARGE SCALE GENOMIC DNA]</scope>
    <source>
        <strain evidence="2 3">IBT 18842</strain>
    </source>
</reference>
<evidence type="ECO:0000256" key="1">
    <source>
        <dbReference type="SAM" id="Phobius"/>
    </source>
</evidence>
<protein>
    <submittedName>
        <fullName evidence="2">Uncharacterized protein</fullName>
    </submittedName>
</protein>
<name>A0A5N6U256_ASPAV</name>
<gene>
    <name evidence="2" type="ORF">BDV25DRAFT_150958</name>
</gene>
<keyword evidence="1" id="KW-0812">Transmembrane</keyword>
<accession>A0A5N6U256</accession>
<feature type="transmembrane region" description="Helical" evidence="1">
    <location>
        <begin position="12"/>
        <end position="36"/>
    </location>
</feature>
<evidence type="ECO:0000313" key="3">
    <source>
        <dbReference type="Proteomes" id="UP000325780"/>
    </source>
</evidence>